<dbReference type="Proteomes" id="UP000053780">
    <property type="component" value="Unassembled WGS sequence"/>
</dbReference>
<dbReference type="InterPro" id="IPR036079">
    <property type="entry name" value="ATPase_csu/dsu_sf"/>
</dbReference>
<dbReference type="VEuPathDB" id="MicrosporidiaDB:NAPIS_ORF02551"/>
<dbReference type="OrthoDB" id="10250083at2759"/>
<protein>
    <submittedName>
        <fullName evidence="1">V-type proton atpase subunit d2</fullName>
    </submittedName>
</protein>
<evidence type="ECO:0000313" key="2">
    <source>
        <dbReference type="Proteomes" id="UP000053780"/>
    </source>
</evidence>
<keyword evidence="2" id="KW-1185">Reference proteome</keyword>
<dbReference type="EMBL" id="KE647356">
    <property type="protein sequence ID" value="EQB59890.1"/>
    <property type="molecule type" value="Genomic_DNA"/>
</dbReference>
<dbReference type="AlphaFoldDB" id="T0MFP7"/>
<organism evidence="1 2">
    <name type="scientific">Vairimorpha apis BRL 01</name>
    <dbReference type="NCBI Taxonomy" id="1037528"/>
    <lineage>
        <taxon>Eukaryota</taxon>
        <taxon>Fungi</taxon>
        <taxon>Fungi incertae sedis</taxon>
        <taxon>Microsporidia</taxon>
        <taxon>Nosematidae</taxon>
        <taxon>Vairimorpha</taxon>
    </lineage>
</organism>
<feature type="non-terminal residue" evidence="1">
    <location>
        <position position="180"/>
    </location>
</feature>
<dbReference type="GO" id="GO:0046961">
    <property type="term" value="F:proton-transporting ATPase activity, rotational mechanism"/>
    <property type="evidence" value="ECO:0007669"/>
    <property type="project" value="InterPro"/>
</dbReference>
<dbReference type="HOGENOM" id="CLU_1499809_0_0_1"/>
<proteinExistence type="predicted"/>
<reference evidence="1 2" key="1">
    <citation type="journal article" date="2013" name="BMC Genomics">
        <title>Genome sequencing and comparative genomics of honey bee microsporidia, Nosema apis reveal novel insights into host-parasite interactions.</title>
        <authorList>
            <person name="Chen Yp."/>
            <person name="Pettis J.S."/>
            <person name="Zhao Y."/>
            <person name="Liu X."/>
            <person name="Tallon L.J."/>
            <person name="Sadzewicz L.D."/>
            <person name="Li R."/>
            <person name="Zheng H."/>
            <person name="Huang S."/>
            <person name="Zhang X."/>
            <person name="Hamilton M.C."/>
            <person name="Pernal S.F."/>
            <person name="Melathopoulos A.P."/>
            <person name="Yan X."/>
            <person name="Evans J.D."/>
        </authorList>
    </citation>
    <scope>NUCLEOTIDE SEQUENCE [LARGE SCALE GENOMIC DNA]</scope>
    <source>
        <strain evidence="1 2">BRL 01</strain>
    </source>
</reference>
<dbReference type="Pfam" id="PF01992">
    <property type="entry name" value="vATP-synt_AC39"/>
    <property type="match status" value="1"/>
</dbReference>
<sequence>MHVQYTCTDKYGYIIAEINGKELQLFNSDEYNSLKQCETIEEICIKLNRKYKFLEGTEMNKNELKKSLNKTLINEYENILKCTNDNINNSYNYKDGINDYDNNDNEIDNNIHTTNPLNTILEYYIETHKIKNFFFILQSLTKNKDINNLFTKIDIGDFDELKTLKFCKDMTDVQKYCIEN</sequence>
<gene>
    <name evidence="1" type="ORF">NAPIS_ORF02551</name>
</gene>
<name>T0MFP7_9MICR</name>
<evidence type="ECO:0000313" key="1">
    <source>
        <dbReference type="EMBL" id="EQB59890.1"/>
    </source>
</evidence>
<accession>T0MFP7</accession>
<dbReference type="InterPro" id="IPR002843">
    <property type="entry name" value="ATPase_V0-cplx_csu/dsu"/>
</dbReference>
<dbReference type="SUPFAM" id="SSF103486">
    <property type="entry name" value="V-type ATP synthase subunit C"/>
    <property type="match status" value="2"/>
</dbReference>